<dbReference type="InterPro" id="IPR013783">
    <property type="entry name" value="Ig-like_fold"/>
</dbReference>
<comment type="caution">
    <text evidence="1">The sequence shown here is derived from an EMBL/GenBank/DDBJ whole genome shotgun (WGS) entry which is preliminary data.</text>
</comment>
<protein>
    <recommendedName>
        <fullName evidence="2">Fibronectin type-III domain-containing protein</fullName>
    </recommendedName>
</protein>
<organism evidence="1">
    <name type="scientific">mine drainage metagenome</name>
    <dbReference type="NCBI Taxonomy" id="410659"/>
    <lineage>
        <taxon>unclassified sequences</taxon>
        <taxon>metagenomes</taxon>
        <taxon>ecological metagenomes</taxon>
    </lineage>
</organism>
<reference evidence="1" key="1">
    <citation type="submission" date="2009-10" db="EMBL/GenBank/DDBJ databases">
        <title>Diversity of trophic interactions inside an arsenic-rich microbial ecosystem.</title>
        <authorList>
            <person name="Bertin P.N."/>
            <person name="Heinrich-Salmeron A."/>
            <person name="Pelletier E."/>
            <person name="Goulhen-Chollet F."/>
            <person name="Arsene-Ploetze F."/>
            <person name="Gallien S."/>
            <person name="Calteau A."/>
            <person name="Vallenet D."/>
            <person name="Casiot C."/>
            <person name="Chane-Woon-Ming B."/>
            <person name="Giloteaux L."/>
            <person name="Barakat M."/>
            <person name="Bonnefoy V."/>
            <person name="Bruneel O."/>
            <person name="Chandler M."/>
            <person name="Cleiss J."/>
            <person name="Duran R."/>
            <person name="Elbaz-Poulichet F."/>
            <person name="Fonknechten N."/>
            <person name="Lauga B."/>
            <person name="Mornico D."/>
            <person name="Ortet P."/>
            <person name="Schaeffer C."/>
            <person name="Siguier P."/>
            <person name="Alexander Thil Smith A."/>
            <person name="Van Dorsselaer A."/>
            <person name="Weissenbach J."/>
            <person name="Medigue C."/>
            <person name="Le Paslier D."/>
        </authorList>
    </citation>
    <scope>NUCLEOTIDE SEQUENCE</scope>
</reference>
<dbReference type="AlphaFoldDB" id="E6QIE6"/>
<dbReference type="EMBL" id="CABQ01000051">
    <property type="protein sequence ID" value="CBI07011.1"/>
    <property type="molecule type" value="Genomic_DNA"/>
</dbReference>
<sequence length="198" mass="21923">MRFRLCSLSLTHQNRQANKGGIVVHRRKWLLVFTLLSVGLIALSAGTALRGQQSGGSLVYADGTSLKVLGPRTVLLTWDAYQADPCKFSVTYNVYRGESEDFQPSPENEIANDLLLTSYTAHEPIPEHDYFYWVTVNLTPTVCAPRSGLIQVFPLDLGEQYKIIAGTLADTCTAQSTTEIWCPTISQRFHAVIIDSAN</sequence>
<gene>
    <name evidence="1" type="ORF">CARN6_0317</name>
</gene>
<name>E6QIE6_9ZZZZ</name>
<evidence type="ECO:0008006" key="2">
    <source>
        <dbReference type="Google" id="ProtNLM"/>
    </source>
</evidence>
<evidence type="ECO:0000313" key="1">
    <source>
        <dbReference type="EMBL" id="CBI07011.1"/>
    </source>
</evidence>
<dbReference type="InterPro" id="IPR036116">
    <property type="entry name" value="FN3_sf"/>
</dbReference>
<dbReference type="SUPFAM" id="SSF49265">
    <property type="entry name" value="Fibronectin type III"/>
    <property type="match status" value="1"/>
</dbReference>
<accession>E6QIE6</accession>
<dbReference type="Gene3D" id="2.60.40.10">
    <property type="entry name" value="Immunoglobulins"/>
    <property type="match status" value="1"/>
</dbReference>
<proteinExistence type="predicted"/>